<organism evidence="1">
    <name type="scientific">Anguilla anguilla</name>
    <name type="common">European freshwater eel</name>
    <name type="synonym">Muraena anguilla</name>
    <dbReference type="NCBI Taxonomy" id="7936"/>
    <lineage>
        <taxon>Eukaryota</taxon>
        <taxon>Metazoa</taxon>
        <taxon>Chordata</taxon>
        <taxon>Craniata</taxon>
        <taxon>Vertebrata</taxon>
        <taxon>Euteleostomi</taxon>
        <taxon>Actinopterygii</taxon>
        <taxon>Neopterygii</taxon>
        <taxon>Teleostei</taxon>
        <taxon>Anguilliformes</taxon>
        <taxon>Anguillidae</taxon>
        <taxon>Anguilla</taxon>
    </lineage>
</organism>
<reference evidence="1" key="1">
    <citation type="submission" date="2014-11" db="EMBL/GenBank/DDBJ databases">
        <authorList>
            <person name="Amaro Gonzalez C."/>
        </authorList>
    </citation>
    <scope>NUCLEOTIDE SEQUENCE</scope>
</reference>
<reference evidence="1" key="2">
    <citation type="journal article" date="2015" name="Fish Shellfish Immunol.">
        <title>Early steps in the European eel (Anguilla anguilla)-Vibrio vulnificus interaction in the gills: Role of the RtxA13 toxin.</title>
        <authorList>
            <person name="Callol A."/>
            <person name="Pajuelo D."/>
            <person name="Ebbesson L."/>
            <person name="Teles M."/>
            <person name="MacKenzie S."/>
            <person name="Amaro C."/>
        </authorList>
    </citation>
    <scope>NUCLEOTIDE SEQUENCE</scope>
</reference>
<accession>A0A0E9TWN2</accession>
<dbReference type="EMBL" id="GBXM01050483">
    <property type="protein sequence ID" value="JAH58094.1"/>
    <property type="molecule type" value="Transcribed_RNA"/>
</dbReference>
<protein>
    <submittedName>
        <fullName evidence="1">Uncharacterized protein</fullName>
    </submittedName>
</protein>
<dbReference type="AlphaFoldDB" id="A0A0E9TWN2"/>
<sequence>MRISLVKKTCTHAMPFSDSTLF</sequence>
<name>A0A0E9TWN2_ANGAN</name>
<proteinExistence type="predicted"/>
<evidence type="ECO:0000313" key="1">
    <source>
        <dbReference type="EMBL" id="JAH58094.1"/>
    </source>
</evidence>